<dbReference type="Proteomes" id="UP000594923">
    <property type="component" value="Chromosome"/>
</dbReference>
<dbReference type="RefSeq" id="WP_197625367.1">
    <property type="nucleotide sequence ID" value="NZ_CP063073.1"/>
</dbReference>
<proteinExistence type="predicted"/>
<dbReference type="EMBL" id="CP063073">
    <property type="protein sequence ID" value="QOQ73788.1"/>
    <property type="molecule type" value="Genomic_DNA"/>
</dbReference>
<dbReference type="AlphaFoldDB" id="A0A7M1KD88"/>
<evidence type="ECO:0000313" key="1">
    <source>
        <dbReference type="EMBL" id="QOQ73788.1"/>
    </source>
</evidence>
<gene>
    <name evidence="1" type="ORF">IMF22_20065</name>
</gene>
<name>A0A7M1KD88_9PSED</name>
<evidence type="ECO:0000313" key="2">
    <source>
        <dbReference type="Proteomes" id="UP000594923"/>
    </source>
</evidence>
<organism evidence="1 2">
    <name type="scientific">Pseudomonas poae</name>
    <dbReference type="NCBI Taxonomy" id="200451"/>
    <lineage>
        <taxon>Bacteria</taxon>
        <taxon>Pseudomonadati</taxon>
        <taxon>Pseudomonadota</taxon>
        <taxon>Gammaproteobacteria</taxon>
        <taxon>Pseudomonadales</taxon>
        <taxon>Pseudomonadaceae</taxon>
        <taxon>Pseudomonas</taxon>
    </lineage>
</organism>
<reference evidence="1 2" key="1">
    <citation type="submission" date="2020-10" db="EMBL/GenBank/DDBJ databases">
        <title>High quality whole genome sequence of Pseudomonas poae PMA22.</title>
        <authorList>
            <person name="Hernandez J.G."/>
            <person name="Rodriguez P."/>
            <person name="Cuevas C."/>
            <person name="de la Calle F."/>
            <person name="Galan B."/>
            <person name="Garcia J.L."/>
        </authorList>
    </citation>
    <scope>NUCLEOTIDE SEQUENCE [LARGE SCALE GENOMIC DNA]</scope>
    <source>
        <strain evidence="1 2">PMA22</strain>
    </source>
</reference>
<protein>
    <submittedName>
        <fullName evidence="1">Uncharacterized protein</fullName>
    </submittedName>
</protein>
<sequence>MSGILNNASSNLSDGQLQRLQGIIDDKGEKVVKEAAMTAKQEEVTAAAGRVKSLRFA</sequence>
<accession>A0A7M1KD88</accession>